<dbReference type="GO" id="GO:0046872">
    <property type="term" value="F:metal ion binding"/>
    <property type="evidence" value="ECO:0007669"/>
    <property type="project" value="UniProtKB-KW"/>
</dbReference>
<evidence type="ECO:0000256" key="2">
    <source>
        <dbReference type="ARBA" id="ARBA00022670"/>
    </source>
</evidence>
<evidence type="ECO:0000256" key="8">
    <source>
        <dbReference type="SAM" id="MobiDB-lite"/>
    </source>
</evidence>
<keyword evidence="6" id="KW-0482">Metalloprotease</keyword>
<feature type="domain" description="M23ase beta-sheet core" evidence="9">
    <location>
        <begin position="346"/>
        <end position="446"/>
    </location>
</feature>
<comment type="caution">
    <text evidence="10">The sequence shown here is derived from an EMBL/GenBank/DDBJ whole genome shotgun (WGS) entry which is preliminary data.</text>
</comment>
<feature type="coiled-coil region" evidence="7">
    <location>
        <begin position="50"/>
        <end position="122"/>
    </location>
</feature>
<gene>
    <name evidence="10" type="ORF">E2A64_00480</name>
</gene>
<keyword evidence="11" id="KW-1185">Reference proteome</keyword>
<dbReference type="PANTHER" id="PTHR21666:SF288">
    <property type="entry name" value="CELL DIVISION PROTEIN YTFB"/>
    <property type="match status" value="1"/>
</dbReference>
<evidence type="ECO:0000313" key="10">
    <source>
        <dbReference type="EMBL" id="TDH39358.1"/>
    </source>
</evidence>
<feature type="region of interest" description="Disordered" evidence="8">
    <location>
        <begin position="444"/>
        <end position="463"/>
    </location>
</feature>
<reference evidence="10 11" key="1">
    <citation type="journal article" date="2013" name="Int. J. Syst. Evol. Microbiol.">
        <title>Hoeflea suaedae sp. nov., an endophytic bacterium isolated from the root of the halophyte Suaeda maritima.</title>
        <authorList>
            <person name="Chung E.J."/>
            <person name="Park J.A."/>
            <person name="Pramanik P."/>
            <person name="Bibi F."/>
            <person name="Jeon C.O."/>
            <person name="Chung Y.R."/>
        </authorList>
    </citation>
    <scope>NUCLEOTIDE SEQUENCE [LARGE SCALE GENOMIC DNA]</scope>
    <source>
        <strain evidence="10 11">YC6898</strain>
    </source>
</reference>
<evidence type="ECO:0000256" key="1">
    <source>
        <dbReference type="ARBA" id="ARBA00001947"/>
    </source>
</evidence>
<dbReference type="Gene3D" id="2.70.70.10">
    <property type="entry name" value="Glucose Permease (Domain IIA)"/>
    <property type="match status" value="1"/>
</dbReference>
<evidence type="ECO:0000256" key="4">
    <source>
        <dbReference type="ARBA" id="ARBA00022801"/>
    </source>
</evidence>
<keyword evidence="7" id="KW-0175">Coiled coil</keyword>
<dbReference type="InterPro" id="IPR050570">
    <property type="entry name" value="Cell_wall_metabolism_enzyme"/>
</dbReference>
<organism evidence="10 11">
    <name type="scientific">Pseudohoeflea suaedae</name>
    <dbReference type="NCBI Taxonomy" id="877384"/>
    <lineage>
        <taxon>Bacteria</taxon>
        <taxon>Pseudomonadati</taxon>
        <taxon>Pseudomonadota</taxon>
        <taxon>Alphaproteobacteria</taxon>
        <taxon>Hyphomicrobiales</taxon>
        <taxon>Rhizobiaceae</taxon>
        <taxon>Pseudohoeflea</taxon>
    </lineage>
</organism>
<dbReference type="GO" id="GO:0004222">
    <property type="term" value="F:metalloendopeptidase activity"/>
    <property type="evidence" value="ECO:0007669"/>
    <property type="project" value="TreeGrafter"/>
</dbReference>
<keyword evidence="5" id="KW-0862">Zinc</keyword>
<dbReference type="GO" id="GO:0006508">
    <property type="term" value="P:proteolysis"/>
    <property type="evidence" value="ECO:0007669"/>
    <property type="project" value="UniProtKB-KW"/>
</dbReference>
<protein>
    <recommendedName>
        <fullName evidence="9">M23ase beta-sheet core domain-containing protein</fullName>
    </recommendedName>
</protein>
<proteinExistence type="predicted"/>
<evidence type="ECO:0000256" key="6">
    <source>
        <dbReference type="ARBA" id="ARBA00023049"/>
    </source>
</evidence>
<evidence type="ECO:0000256" key="5">
    <source>
        <dbReference type="ARBA" id="ARBA00022833"/>
    </source>
</evidence>
<dbReference type="SUPFAM" id="SSF51261">
    <property type="entry name" value="Duplicated hybrid motif"/>
    <property type="match status" value="1"/>
</dbReference>
<evidence type="ECO:0000313" key="11">
    <source>
        <dbReference type="Proteomes" id="UP000295131"/>
    </source>
</evidence>
<dbReference type="Pfam" id="PF01551">
    <property type="entry name" value="Peptidase_M23"/>
    <property type="match status" value="1"/>
</dbReference>
<evidence type="ECO:0000259" key="9">
    <source>
        <dbReference type="Pfam" id="PF01551"/>
    </source>
</evidence>
<keyword evidence="2" id="KW-0645">Protease</keyword>
<feature type="coiled-coil region" evidence="7">
    <location>
        <begin position="193"/>
        <end position="298"/>
    </location>
</feature>
<dbReference type="OrthoDB" id="9809144at2"/>
<keyword evidence="3" id="KW-0479">Metal-binding</keyword>
<comment type="cofactor">
    <cofactor evidence="1">
        <name>Zn(2+)</name>
        <dbReference type="ChEBI" id="CHEBI:29105"/>
    </cofactor>
</comment>
<evidence type="ECO:0000256" key="7">
    <source>
        <dbReference type="SAM" id="Coils"/>
    </source>
</evidence>
<dbReference type="EMBL" id="SMSI01000001">
    <property type="protein sequence ID" value="TDH39358.1"/>
    <property type="molecule type" value="Genomic_DNA"/>
</dbReference>
<dbReference type="AlphaFoldDB" id="A0A4R5PQW9"/>
<dbReference type="Proteomes" id="UP000295131">
    <property type="component" value="Unassembled WGS sequence"/>
</dbReference>
<sequence length="463" mass="50104">MIAALTLGLTVGTAALPLGATEKGTEDPVQAEAAVPADADALTPEERKLLEQRDENLTELRAAATDAEAAQKALESLESDLAGLKDEQEELESSLQKTTARRTELDRRVADGQERLTALNQRQIVLRRSLIDRRAVLAEVLAGLQRIGRDPPPALLISPDDALSSVRSAILLGAVVPEIRSETDALVRDLDELARLRKSIATERTELAAALEDNDRESERLAALVTEKLELQEESERRLELERKRAASLAERSGELESVIASLEAEITRQREAALAARRAEEERKQRIAEQLERAHKLALAKLPEKNRIAPAYAFSALKGTLYYPVRGETLRYFGAADGSGHGLSGELVATGQGSTVSAPVDGWVVFAGGFRSYGQTLIIDAGDKYHLVLAGLDRISVAEGQFVLAGEPVATMGPTRMAGAAALTLATDKPTLYIEFRKDGKAVDPRPWWRDGASQGRASNDT</sequence>
<accession>A0A4R5PQW9</accession>
<name>A0A4R5PQW9_9HYPH</name>
<dbReference type="InterPro" id="IPR016047">
    <property type="entry name" value="M23ase_b-sheet_dom"/>
</dbReference>
<keyword evidence="4" id="KW-0378">Hydrolase</keyword>
<dbReference type="PANTHER" id="PTHR21666">
    <property type="entry name" value="PEPTIDASE-RELATED"/>
    <property type="match status" value="1"/>
</dbReference>
<dbReference type="InterPro" id="IPR011055">
    <property type="entry name" value="Dup_hybrid_motif"/>
</dbReference>
<evidence type="ECO:0000256" key="3">
    <source>
        <dbReference type="ARBA" id="ARBA00022723"/>
    </source>
</evidence>
<dbReference type="Gene3D" id="6.10.250.3150">
    <property type="match status" value="1"/>
</dbReference>
<dbReference type="CDD" id="cd12797">
    <property type="entry name" value="M23_peptidase"/>
    <property type="match status" value="1"/>
</dbReference>